<evidence type="ECO:0000313" key="6">
    <source>
        <dbReference type="EMBL" id="OGG40760.1"/>
    </source>
</evidence>
<dbReference type="Pfam" id="PF02875">
    <property type="entry name" value="Mur_ligase_C"/>
    <property type="match status" value="1"/>
</dbReference>
<dbReference type="InterPro" id="IPR004101">
    <property type="entry name" value="Mur_ligase_C"/>
</dbReference>
<dbReference type="SUPFAM" id="SSF53244">
    <property type="entry name" value="MurD-like peptide ligases, peptide-binding domain"/>
    <property type="match status" value="1"/>
</dbReference>
<dbReference type="AlphaFoldDB" id="A0A1F6BV22"/>
<dbReference type="InterPro" id="IPR036565">
    <property type="entry name" value="Mur-like_cat_sf"/>
</dbReference>
<gene>
    <name evidence="6" type="ORF">A3A21_00845</name>
</gene>
<comment type="pathway">
    <text evidence="2">Cell wall biogenesis; peptidoglycan biosynthesis.</text>
</comment>
<comment type="subcellular location">
    <subcellularLocation>
        <location evidence="2">Cytoplasm</location>
    </subcellularLocation>
</comment>
<keyword evidence="2" id="KW-0131">Cell cycle</keyword>
<evidence type="ECO:0000256" key="3">
    <source>
        <dbReference type="SAM" id="Phobius"/>
    </source>
</evidence>
<evidence type="ECO:0000259" key="5">
    <source>
        <dbReference type="Pfam" id="PF08245"/>
    </source>
</evidence>
<dbReference type="GO" id="GO:0051301">
    <property type="term" value="P:cell division"/>
    <property type="evidence" value="ECO:0007669"/>
    <property type="project" value="UniProtKB-KW"/>
</dbReference>
<dbReference type="EMBL" id="MFKK01000019">
    <property type="protein sequence ID" value="OGG40760.1"/>
    <property type="molecule type" value="Genomic_DNA"/>
</dbReference>
<keyword evidence="2" id="KW-0132">Cell division</keyword>
<feature type="domain" description="Mur ligase C-terminal" evidence="4">
    <location>
        <begin position="286"/>
        <end position="434"/>
    </location>
</feature>
<dbReference type="STRING" id="1798471.A3A21_00845"/>
<evidence type="ECO:0000313" key="7">
    <source>
        <dbReference type="Proteomes" id="UP000176996"/>
    </source>
</evidence>
<dbReference type="Gene3D" id="3.40.1190.10">
    <property type="entry name" value="Mur-like, catalytic domain"/>
    <property type="match status" value="1"/>
</dbReference>
<evidence type="ECO:0000259" key="4">
    <source>
        <dbReference type="Pfam" id="PF02875"/>
    </source>
</evidence>
<evidence type="ECO:0000256" key="2">
    <source>
        <dbReference type="RuleBase" id="RU004135"/>
    </source>
</evidence>
<dbReference type="PANTHER" id="PTHR23135">
    <property type="entry name" value="MUR LIGASE FAMILY MEMBER"/>
    <property type="match status" value="1"/>
</dbReference>
<comment type="caution">
    <text evidence="6">The sequence shown here is derived from an EMBL/GenBank/DDBJ whole genome shotgun (WGS) entry which is preliminary data.</text>
</comment>
<sequence length="462" mass="52088">MLRFLRNISPFFLVSAYHFMLAFLAHWFYGKPSKKLFVIGVTGTKGKTTTANLLADILNMAGHKTGVTSSVYFRFGDEKRINDTKQGMPGRLQLQKLLAEMVKKECTHAVIETTSEGMLQYRHNFIDYSVAIFTNLSPEHIERHGGFEKYRDTKVGLFEKIARKKSFGTVRDADGIGVYNLDDENVGHFLACPVRTRVGYTLKNKSDPPADGRNPKSETNSNIKIQNIKLTDVGSEFDIENIHFRVPLIGEFNVYNAVGAIAMARALGVSLEKCAEALKNPTPILGRFEIVQKEPFVVVVDYAHEPKSLEECYKTARLFTNTNDTNDVANNTNHESPKLVCLLGSQGGGRDKWKRPEMGKIAARYCDEIVLTNEDPYNESPIEIIRDVRRGADEGLKIKDQGLRIYEIIDRREAIKKAISLAKPGDVVILTGKGGEVWMCLEKGRKVPWDEKKIVEEVLRER</sequence>
<dbReference type="GO" id="GO:0009252">
    <property type="term" value="P:peptidoglycan biosynthetic process"/>
    <property type="evidence" value="ECO:0007669"/>
    <property type="project" value="UniProtKB-UniPathway"/>
</dbReference>
<dbReference type="InterPro" id="IPR036615">
    <property type="entry name" value="Mur_ligase_C_dom_sf"/>
</dbReference>
<dbReference type="Gene3D" id="3.90.190.20">
    <property type="entry name" value="Mur ligase, C-terminal domain"/>
    <property type="match status" value="1"/>
</dbReference>
<dbReference type="InterPro" id="IPR013221">
    <property type="entry name" value="Mur_ligase_cen"/>
</dbReference>
<dbReference type="SUPFAM" id="SSF53623">
    <property type="entry name" value="MurD-like peptide ligases, catalytic domain"/>
    <property type="match status" value="1"/>
</dbReference>
<dbReference type="Proteomes" id="UP000176996">
    <property type="component" value="Unassembled WGS sequence"/>
</dbReference>
<keyword evidence="2" id="KW-0961">Cell wall biogenesis/degradation</keyword>
<name>A0A1F6BV22_9BACT</name>
<evidence type="ECO:0000256" key="1">
    <source>
        <dbReference type="ARBA" id="ARBA00005898"/>
    </source>
</evidence>
<reference evidence="6 7" key="1">
    <citation type="journal article" date="2016" name="Nat. Commun.">
        <title>Thousands of microbial genomes shed light on interconnected biogeochemical processes in an aquifer system.</title>
        <authorList>
            <person name="Anantharaman K."/>
            <person name="Brown C.T."/>
            <person name="Hug L.A."/>
            <person name="Sharon I."/>
            <person name="Castelle C.J."/>
            <person name="Probst A.J."/>
            <person name="Thomas B.C."/>
            <person name="Singh A."/>
            <person name="Wilkins M.J."/>
            <person name="Karaoz U."/>
            <person name="Brodie E.L."/>
            <person name="Williams K.H."/>
            <person name="Hubbard S.S."/>
            <person name="Banfield J.F."/>
        </authorList>
    </citation>
    <scope>NUCLEOTIDE SEQUENCE [LARGE SCALE GENOMIC DNA]</scope>
</reference>
<dbReference type="Pfam" id="PF08245">
    <property type="entry name" value="Mur_ligase_M"/>
    <property type="match status" value="1"/>
</dbReference>
<dbReference type="GO" id="GO:0008360">
    <property type="term" value="P:regulation of cell shape"/>
    <property type="evidence" value="ECO:0007669"/>
    <property type="project" value="UniProtKB-KW"/>
</dbReference>
<accession>A0A1F6BV22</accession>
<dbReference type="GO" id="GO:0005524">
    <property type="term" value="F:ATP binding"/>
    <property type="evidence" value="ECO:0007669"/>
    <property type="project" value="InterPro"/>
</dbReference>
<comment type="similarity">
    <text evidence="1">Belongs to the MurCDEF family. MurE subfamily.</text>
</comment>
<dbReference type="PANTHER" id="PTHR23135:SF4">
    <property type="entry name" value="UDP-N-ACETYLMURAMOYL-L-ALANYL-D-GLUTAMATE--2,6-DIAMINOPIMELATE LIGASE MURE HOMOLOG, CHLOROPLASTIC"/>
    <property type="match status" value="1"/>
</dbReference>
<feature type="domain" description="Mur ligase central" evidence="5">
    <location>
        <begin position="41"/>
        <end position="264"/>
    </location>
</feature>
<proteinExistence type="inferred from homology"/>
<dbReference type="GO" id="GO:0016881">
    <property type="term" value="F:acid-amino acid ligase activity"/>
    <property type="evidence" value="ECO:0007669"/>
    <property type="project" value="InterPro"/>
</dbReference>
<keyword evidence="3" id="KW-1133">Transmembrane helix</keyword>
<feature type="transmembrane region" description="Helical" evidence="3">
    <location>
        <begin position="12"/>
        <end position="29"/>
    </location>
</feature>
<protein>
    <recommendedName>
        <fullName evidence="8">UDP-N-acetylmuramyl-tripeptide synthetase</fullName>
    </recommendedName>
</protein>
<dbReference type="GO" id="GO:0005737">
    <property type="term" value="C:cytoplasm"/>
    <property type="evidence" value="ECO:0007669"/>
    <property type="project" value="UniProtKB-SubCell"/>
</dbReference>
<dbReference type="GO" id="GO:0071555">
    <property type="term" value="P:cell wall organization"/>
    <property type="evidence" value="ECO:0007669"/>
    <property type="project" value="UniProtKB-KW"/>
</dbReference>
<dbReference type="UniPathway" id="UPA00219"/>
<keyword evidence="3" id="KW-0812">Transmembrane</keyword>
<dbReference type="NCBIfam" id="TIGR01085">
    <property type="entry name" value="murE"/>
    <property type="match status" value="1"/>
</dbReference>
<organism evidence="6 7">
    <name type="scientific">Candidatus Jorgensenbacteria bacterium RIFCSPLOWO2_01_FULL_45_25b</name>
    <dbReference type="NCBI Taxonomy" id="1798471"/>
    <lineage>
        <taxon>Bacteria</taxon>
        <taxon>Candidatus Joergenseniibacteriota</taxon>
    </lineage>
</organism>
<evidence type="ECO:0008006" key="8">
    <source>
        <dbReference type="Google" id="ProtNLM"/>
    </source>
</evidence>
<keyword evidence="2" id="KW-0573">Peptidoglycan synthesis</keyword>
<keyword evidence="2" id="KW-0133">Cell shape</keyword>
<dbReference type="InterPro" id="IPR005761">
    <property type="entry name" value="UDP-N-AcMur-Glu-dNH2Pim_ligase"/>
</dbReference>
<keyword evidence="3" id="KW-0472">Membrane</keyword>